<dbReference type="OMA" id="WADGPGF"/>
<dbReference type="PIRSF" id="PIRSF008459">
    <property type="entry name" value="UCP008459"/>
    <property type="match status" value="1"/>
</dbReference>
<dbReference type="SUPFAM" id="SSF55021">
    <property type="entry name" value="ACT-like"/>
    <property type="match status" value="2"/>
</dbReference>
<dbReference type="EMBL" id="VRMN01000005">
    <property type="protein sequence ID" value="KAA8494110.1"/>
    <property type="molecule type" value="Genomic_DNA"/>
</dbReference>
<reference evidence="4" key="1">
    <citation type="journal article" date="2019" name="Nat. Commun.">
        <title>Expansion of phycobilisome linker gene families in mesophilic red algae.</title>
        <authorList>
            <person name="Lee J."/>
            <person name="Kim D."/>
            <person name="Bhattacharya D."/>
            <person name="Yoon H.S."/>
        </authorList>
    </citation>
    <scope>NUCLEOTIDE SEQUENCE [LARGE SCALE GENOMIC DNA]</scope>
    <source>
        <strain evidence="4">CCMP 1328</strain>
    </source>
</reference>
<dbReference type="Proteomes" id="UP000324585">
    <property type="component" value="Unassembled WGS sequence"/>
</dbReference>
<feature type="domain" description="CASTOR ACT" evidence="1">
    <location>
        <begin position="61"/>
        <end position="120"/>
    </location>
</feature>
<comment type="caution">
    <text evidence="3">The sequence shown here is derived from an EMBL/GenBank/DDBJ whole genome shotgun (WGS) entry which is preliminary data.</text>
</comment>
<keyword evidence="4" id="KW-1185">Reference proteome</keyword>
<evidence type="ECO:0000259" key="1">
    <source>
        <dbReference type="Pfam" id="PF13840"/>
    </source>
</evidence>
<evidence type="ECO:0000259" key="2">
    <source>
        <dbReference type="Pfam" id="PF21631"/>
    </source>
</evidence>
<proteinExistence type="predicted"/>
<dbReference type="InterPro" id="IPR049447">
    <property type="entry name" value="A9CJY8-like_N"/>
</dbReference>
<dbReference type="PANTHER" id="PTHR31131:SF6">
    <property type="entry name" value="CASTOR ACT DOMAIN-CONTAINING PROTEIN"/>
    <property type="match status" value="1"/>
</dbReference>
<dbReference type="PANTHER" id="PTHR31131">
    <property type="entry name" value="CHROMOSOME 1, WHOLE GENOME SHOTGUN SEQUENCE"/>
    <property type="match status" value="1"/>
</dbReference>
<dbReference type="OrthoDB" id="58529at2759"/>
<dbReference type="AlphaFoldDB" id="A0A5J4YT72"/>
<accession>A0A5J4YT72</accession>
<dbReference type="Pfam" id="PF21631">
    <property type="entry name" value="A9CJY8-like_N"/>
    <property type="match status" value="1"/>
</dbReference>
<name>A0A5J4YT72_PORPP</name>
<dbReference type="Gene3D" id="3.30.2130.10">
    <property type="entry name" value="VC0802-like"/>
    <property type="match status" value="1"/>
</dbReference>
<sequence length="138" mass="14470">MRITQLQGAYAVARLPADAPLPAGMLDGAGFRTVSRTSDELSVVAPEQDVLRTGPTELLKVELGWTIFKIEGPLNFAETGIVAGLAGTLASIQVPLFVVSTYDTDYILLKTDHAPRAAAAWEASGHSLAMCAGQATGE</sequence>
<dbReference type="InterPro" id="IPR016540">
    <property type="entry name" value="UCP008459"/>
</dbReference>
<feature type="domain" description="A9CJY8-like N-terminal" evidence="2">
    <location>
        <begin position="8"/>
        <end position="50"/>
    </location>
</feature>
<dbReference type="InterPro" id="IPR045865">
    <property type="entry name" value="ACT-like_dom_sf"/>
</dbReference>
<dbReference type="Pfam" id="PF13840">
    <property type="entry name" value="ACT_7"/>
    <property type="match status" value="1"/>
</dbReference>
<gene>
    <name evidence="3" type="ORF">FVE85_4085</name>
</gene>
<dbReference type="InterPro" id="IPR027795">
    <property type="entry name" value="CASTOR_ACT_dom"/>
</dbReference>
<evidence type="ECO:0000313" key="4">
    <source>
        <dbReference type="Proteomes" id="UP000324585"/>
    </source>
</evidence>
<evidence type="ECO:0000313" key="3">
    <source>
        <dbReference type="EMBL" id="KAA8494110.1"/>
    </source>
</evidence>
<protein>
    <submittedName>
        <fullName evidence="3">Uncharacterized protein</fullName>
    </submittedName>
</protein>
<organism evidence="3 4">
    <name type="scientific">Porphyridium purpureum</name>
    <name type="common">Red alga</name>
    <name type="synonym">Porphyridium cruentum</name>
    <dbReference type="NCBI Taxonomy" id="35688"/>
    <lineage>
        <taxon>Eukaryota</taxon>
        <taxon>Rhodophyta</taxon>
        <taxon>Bangiophyceae</taxon>
        <taxon>Porphyridiales</taxon>
        <taxon>Porphyridiaceae</taxon>
        <taxon>Porphyridium</taxon>
    </lineage>
</organism>
<dbReference type="InterPro" id="IPR051719">
    <property type="entry name" value="CASTOR_mTORC1"/>
</dbReference>